<protein>
    <submittedName>
        <fullName evidence="1">Uncharacterized protein</fullName>
    </submittedName>
</protein>
<reference evidence="1" key="1">
    <citation type="submission" date="2012-04" db="EMBL/GenBank/DDBJ databases">
        <title>The Genome Sequence of Loa loa.</title>
        <authorList>
            <consortium name="The Broad Institute Genome Sequencing Platform"/>
            <consortium name="Broad Institute Genome Sequencing Center for Infectious Disease"/>
            <person name="Nutman T.B."/>
            <person name="Fink D.L."/>
            <person name="Russ C."/>
            <person name="Young S."/>
            <person name="Zeng Q."/>
            <person name="Gargeya S."/>
            <person name="Alvarado L."/>
            <person name="Berlin A."/>
            <person name="Chapman S.B."/>
            <person name="Chen Z."/>
            <person name="Freedman E."/>
            <person name="Gellesch M."/>
            <person name="Goldberg J."/>
            <person name="Griggs A."/>
            <person name="Gujja S."/>
            <person name="Heilman E.R."/>
            <person name="Heiman D."/>
            <person name="Howarth C."/>
            <person name="Mehta T."/>
            <person name="Neiman D."/>
            <person name="Pearson M."/>
            <person name="Roberts A."/>
            <person name="Saif S."/>
            <person name="Shea T."/>
            <person name="Shenoy N."/>
            <person name="Sisk P."/>
            <person name="Stolte C."/>
            <person name="Sykes S."/>
            <person name="White J."/>
            <person name="Yandava C."/>
            <person name="Haas B."/>
            <person name="Henn M.R."/>
            <person name="Nusbaum C."/>
            <person name="Birren B."/>
        </authorList>
    </citation>
    <scope>NUCLEOTIDE SEQUENCE [LARGE SCALE GENOMIC DNA]</scope>
</reference>
<dbReference type="AlphaFoldDB" id="A0A1S0TQ47"/>
<sequence length="134" mass="15587">VPSNLNDFSQIFSSQRFWIIMKILFIRWKAYTYLIDVCSEFQTVPQPATLKEDNESDSLKKICSYKCTIMKEVLLKEKVMNLNNRLSDKSSKHVYPLDIFHQNFNIDTGNGNEYYTMRVTCLHISDDFGGGSQP</sequence>
<gene>
    <name evidence="1" type="ORF">LOAG_11084</name>
</gene>
<dbReference type="InParanoid" id="A0A1S0TQ47"/>
<dbReference type="RefSeq" id="XP_003146655.1">
    <property type="nucleotide sequence ID" value="XM_003146607.1"/>
</dbReference>
<organism evidence="1">
    <name type="scientific">Loa loa</name>
    <name type="common">Eye worm</name>
    <name type="synonym">Filaria loa</name>
    <dbReference type="NCBI Taxonomy" id="7209"/>
    <lineage>
        <taxon>Eukaryota</taxon>
        <taxon>Metazoa</taxon>
        <taxon>Ecdysozoa</taxon>
        <taxon>Nematoda</taxon>
        <taxon>Chromadorea</taxon>
        <taxon>Rhabditida</taxon>
        <taxon>Spirurina</taxon>
        <taxon>Spiruromorpha</taxon>
        <taxon>Filarioidea</taxon>
        <taxon>Onchocercidae</taxon>
        <taxon>Loa</taxon>
    </lineage>
</organism>
<dbReference type="GeneID" id="9948533"/>
<feature type="non-terminal residue" evidence="1">
    <location>
        <position position="1"/>
    </location>
</feature>
<accession>A0A1S0TQ47</accession>
<dbReference type="KEGG" id="loa:LOAG_11084"/>
<dbReference type="EMBL" id="JH712114">
    <property type="protein sequence ID" value="EFO17415.1"/>
    <property type="molecule type" value="Genomic_DNA"/>
</dbReference>
<evidence type="ECO:0000313" key="1">
    <source>
        <dbReference type="EMBL" id="EFO17415.1"/>
    </source>
</evidence>
<dbReference type="CTD" id="9948533"/>
<proteinExistence type="predicted"/>
<name>A0A1S0TQ47_LOALO</name>